<name>A0A9W8YT42_9PLEO</name>
<protein>
    <submittedName>
        <fullName evidence="1">Uncharacterized protein</fullName>
    </submittedName>
</protein>
<dbReference type="EMBL" id="JAPEVA010000415">
    <property type="protein sequence ID" value="KAJ4390245.1"/>
    <property type="molecule type" value="Genomic_DNA"/>
</dbReference>
<comment type="caution">
    <text evidence="1">The sequence shown here is derived from an EMBL/GenBank/DDBJ whole genome shotgun (WGS) entry which is preliminary data.</text>
</comment>
<dbReference type="Proteomes" id="UP001140510">
    <property type="component" value="Unassembled WGS sequence"/>
</dbReference>
<evidence type="ECO:0000313" key="2">
    <source>
        <dbReference type="Proteomes" id="UP001140510"/>
    </source>
</evidence>
<dbReference type="AlphaFoldDB" id="A0A9W8YT42"/>
<keyword evidence="2" id="KW-1185">Reference proteome</keyword>
<reference evidence="1" key="1">
    <citation type="submission" date="2022-10" db="EMBL/GenBank/DDBJ databases">
        <title>Tapping the CABI collections for fungal endophytes: first genome assemblies for Collariella, Neodidymelliopsis, Ascochyta clinopodiicola, Didymella pomorum, Didymosphaeria variabile, Neocosmospora piperis and Neocucurbitaria cava.</title>
        <authorList>
            <person name="Hill R."/>
        </authorList>
    </citation>
    <scope>NUCLEOTIDE SEQUENCE</scope>
    <source>
        <strain evidence="1">IMI 355091</strain>
    </source>
</reference>
<sequence length="68" mass="7470">WPELGLDNYQALVKIAPKLGGHNILWQAVACAIKTKEITDITDIKMPYLANVTISDYVDQLAKGNPST</sequence>
<organism evidence="1 2">
    <name type="scientific">Didymella pomorum</name>
    <dbReference type="NCBI Taxonomy" id="749634"/>
    <lineage>
        <taxon>Eukaryota</taxon>
        <taxon>Fungi</taxon>
        <taxon>Dikarya</taxon>
        <taxon>Ascomycota</taxon>
        <taxon>Pezizomycotina</taxon>
        <taxon>Dothideomycetes</taxon>
        <taxon>Pleosporomycetidae</taxon>
        <taxon>Pleosporales</taxon>
        <taxon>Pleosporineae</taxon>
        <taxon>Didymellaceae</taxon>
        <taxon>Didymella</taxon>
    </lineage>
</organism>
<evidence type="ECO:0000313" key="1">
    <source>
        <dbReference type="EMBL" id="KAJ4390245.1"/>
    </source>
</evidence>
<feature type="non-terminal residue" evidence="1">
    <location>
        <position position="1"/>
    </location>
</feature>
<accession>A0A9W8YT42</accession>
<proteinExistence type="predicted"/>
<gene>
    <name evidence="1" type="ORF">N0V91_011423</name>
</gene>